<keyword evidence="2" id="KW-1185">Reference proteome</keyword>
<sequence length="106" mass="12482">MDQSELPPLFVKLSFDKRELTQAKMRTLAVPVCLALRMSRRSGGKKDDMKKQLCVKKDEDEKATWGYYLQCWLEDEGVDLKQLGLNQQDQNLRQRLLVLKWQEPLQ</sequence>
<proteinExistence type="predicted"/>
<accession>A0ACC1AWT8</accession>
<protein>
    <submittedName>
        <fullName evidence="1">Uncharacterized protein</fullName>
    </submittedName>
</protein>
<comment type="caution">
    <text evidence="1">The sequence shown here is derived from an EMBL/GenBank/DDBJ whole genome shotgun (WGS) entry which is preliminary data.</text>
</comment>
<dbReference type="Proteomes" id="UP001164250">
    <property type="component" value="Chromosome 8"/>
</dbReference>
<evidence type="ECO:0000313" key="2">
    <source>
        <dbReference type="Proteomes" id="UP001164250"/>
    </source>
</evidence>
<organism evidence="1 2">
    <name type="scientific">Pistacia atlantica</name>
    <dbReference type="NCBI Taxonomy" id="434234"/>
    <lineage>
        <taxon>Eukaryota</taxon>
        <taxon>Viridiplantae</taxon>
        <taxon>Streptophyta</taxon>
        <taxon>Embryophyta</taxon>
        <taxon>Tracheophyta</taxon>
        <taxon>Spermatophyta</taxon>
        <taxon>Magnoliopsida</taxon>
        <taxon>eudicotyledons</taxon>
        <taxon>Gunneridae</taxon>
        <taxon>Pentapetalae</taxon>
        <taxon>rosids</taxon>
        <taxon>malvids</taxon>
        <taxon>Sapindales</taxon>
        <taxon>Anacardiaceae</taxon>
        <taxon>Pistacia</taxon>
    </lineage>
</organism>
<reference evidence="2" key="1">
    <citation type="journal article" date="2023" name="G3 (Bethesda)">
        <title>Genome assembly and association tests identify interacting loci associated with vigor, precocity, and sex in interspecific pistachio rootstocks.</title>
        <authorList>
            <person name="Palmer W."/>
            <person name="Jacygrad E."/>
            <person name="Sagayaradj S."/>
            <person name="Cavanaugh K."/>
            <person name="Han R."/>
            <person name="Bertier L."/>
            <person name="Beede B."/>
            <person name="Kafkas S."/>
            <person name="Golino D."/>
            <person name="Preece J."/>
            <person name="Michelmore R."/>
        </authorList>
    </citation>
    <scope>NUCLEOTIDE SEQUENCE [LARGE SCALE GENOMIC DNA]</scope>
</reference>
<gene>
    <name evidence="1" type="ORF">Patl1_14749</name>
</gene>
<dbReference type="EMBL" id="CM047904">
    <property type="protein sequence ID" value="KAJ0091144.1"/>
    <property type="molecule type" value="Genomic_DNA"/>
</dbReference>
<name>A0ACC1AWT8_9ROSI</name>
<evidence type="ECO:0000313" key="1">
    <source>
        <dbReference type="EMBL" id="KAJ0091144.1"/>
    </source>
</evidence>